<evidence type="ECO:0000256" key="5">
    <source>
        <dbReference type="ARBA" id="ARBA00022692"/>
    </source>
</evidence>
<keyword evidence="11" id="KW-0449">Lipoprotein</keyword>
<feature type="transmembrane region" description="Helical" evidence="9">
    <location>
        <begin position="122"/>
        <end position="147"/>
    </location>
</feature>
<evidence type="ECO:0000256" key="1">
    <source>
        <dbReference type="ARBA" id="ARBA00004651"/>
    </source>
</evidence>
<keyword evidence="8 9" id="KW-0012">Acyltransferase</keyword>
<evidence type="ECO:0000259" key="10">
    <source>
        <dbReference type="PROSITE" id="PS50263"/>
    </source>
</evidence>
<feature type="transmembrane region" description="Helical" evidence="9">
    <location>
        <begin position="86"/>
        <end position="110"/>
    </location>
</feature>
<evidence type="ECO:0000256" key="6">
    <source>
        <dbReference type="ARBA" id="ARBA00022989"/>
    </source>
</evidence>
<dbReference type="InterPro" id="IPR004563">
    <property type="entry name" value="Apolipo_AcylTrfase"/>
</dbReference>
<dbReference type="Gene3D" id="3.60.110.10">
    <property type="entry name" value="Carbon-nitrogen hydrolase"/>
    <property type="match status" value="1"/>
</dbReference>
<name>A0A7Y6TWU0_9BURK</name>
<dbReference type="CDD" id="cd07571">
    <property type="entry name" value="ALP_N-acyl_transferase"/>
    <property type="match status" value="1"/>
</dbReference>
<sequence length="549" mass="57809">MQRSIPAWADALGVALVGALQTLCHVHTGAWPLHLAAIALLAWRVAVATPRRAALLGFAFGVAWLAAGTWWLFVSMHRYGGLPAPLAIAAVAALSAALSLYLAAAMGLHARWRAGPAWRRSLLFAALWLLAELARGVVFTGFPWVASGYAYVDAPLAGLAPWLGVYGIGFAAAALAAFIAEHLVAPGQVGRAGVAPRDLGAGGAAGAAAPPAAVADPRARAAAASRPAPLRARVLPPVVAGVGVLALGVVAGLPTFSAPSGRLSVSLLQGNVPQEEKFAQEHVGNALAWTARALHAARGELVVGPETVIPLLPQQLEPAFWDELFAPFRSGTRAALLGAPMGSEAEGYTNSALGVSMASARQPGGVYRYDKHHLVPFGEFIPTGFKWFTRLMNIPLGDFNRGPLGAPAFAVGAERVAPNICYEDLFGEELAVHFVEGREAPTILANLSNIGWFGRTVAVEQHLQISRMRTLELERPMLRATNTGTTAVIDHRGVVTARLEPFTQGVLDASVEGRTGTTPFAWWAGRLDLWPLWLVGAALALLLRGRSSR</sequence>
<dbReference type="EC" id="2.3.1.269" evidence="9"/>
<evidence type="ECO:0000256" key="7">
    <source>
        <dbReference type="ARBA" id="ARBA00023136"/>
    </source>
</evidence>
<dbReference type="AlphaFoldDB" id="A0A7Y6TWU0"/>
<dbReference type="NCBIfam" id="TIGR00546">
    <property type="entry name" value="lnt"/>
    <property type="match status" value="1"/>
</dbReference>
<dbReference type="UniPathway" id="UPA00666"/>
<dbReference type="PANTHER" id="PTHR38686">
    <property type="entry name" value="APOLIPOPROTEIN N-ACYLTRANSFERASE"/>
    <property type="match status" value="1"/>
</dbReference>
<dbReference type="Pfam" id="PF00795">
    <property type="entry name" value="CN_hydrolase"/>
    <property type="match status" value="1"/>
</dbReference>
<reference evidence="11 12" key="1">
    <citation type="submission" date="2020-06" db="EMBL/GenBank/DDBJ databases">
        <title>Schlegella sp. ID0723 isolated from air conditioner.</title>
        <authorList>
            <person name="Kim D.Y."/>
            <person name="Kim D.-U."/>
        </authorList>
    </citation>
    <scope>NUCLEOTIDE SEQUENCE [LARGE SCALE GENOMIC DNA]</scope>
    <source>
        <strain evidence="11 12">ID0723</strain>
    </source>
</reference>
<feature type="transmembrane region" description="Helical" evidence="9">
    <location>
        <begin position="234"/>
        <end position="256"/>
    </location>
</feature>
<dbReference type="InterPro" id="IPR045378">
    <property type="entry name" value="LNT_N"/>
</dbReference>
<evidence type="ECO:0000256" key="2">
    <source>
        <dbReference type="ARBA" id="ARBA00010065"/>
    </source>
</evidence>
<dbReference type="HAMAP" id="MF_01148">
    <property type="entry name" value="Lnt"/>
    <property type="match status" value="1"/>
</dbReference>
<comment type="subcellular location">
    <subcellularLocation>
        <location evidence="1 9">Cell membrane</location>
        <topology evidence="1 9">Multi-pass membrane protein</topology>
    </subcellularLocation>
</comment>
<organism evidence="11 12">
    <name type="scientific">Piscinibacter koreensis</name>
    <dbReference type="NCBI Taxonomy" id="2742824"/>
    <lineage>
        <taxon>Bacteria</taxon>
        <taxon>Pseudomonadati</taxon>
        <taxon>Pseudomonadota</taxon>
        <taxon>Betaproteobacteria</taxon>
        <taxon>Burkholderiales</taxon>
        <taxon>Sphaerotilaceae</taxon>
        <taxon>Piscinibacter</taxon>
    </lineage>
</organism>
<comment type="caution">
    <text evidence="11">The sequence shown here is derived from an EMBL/GenBank/DDBJ whole genome shotgun (WGS) entry which is preliminary data.</text>
</comment>
<feature type="domain" description="CN hydrolase" evidence="10">
    <location>
        <begin position="268"/>
        <end position="513"/>
    </location>
</feature>
<keyword evidence="6 9" id="KW-1133">Transmembrane helix</keyword>
<keyword evidence="3 9" id="KW-1003">Cell membrane</keyword>
<accession>A0A7Y6TWU0</accession>
<evidence type="ECO:0000256" key="3">
    <source>
        <dbReference type="ARBA" id="ARBA00022475"/>
    </source>
</evidence>
<evidence type="ECO:0000256" key="9">
    <source>
        <dbReference type="HAMAP-Rule" id="MF_01148"/>
    </source>
</evidence>
<dbReference type="PANTHER" id="PTHR38686:SF1">
    <property type="entry name" value="APOLIPOPROTEIN N-ACYLTRANSFERASE"/>
    <property type="match status" value="1"/>
</dbReference>
<keyword evidence="12" id="KW-1185">Reference proteome</keyword>
<feature type="transmembrane region" description="Helical" evidence="9">
    <location>
        <begin position="29"/>
        <end position="47"/>
    </location>
</feature>
<feature type="transmembrane region" description="Helical" evidence="9">
    <location>
        <begin position="159"/>
        <end position="180"/>
    </location>
</feature>
<evidence type="ECO:0000313" key="11">
    <source>
        <dbReference type="EMBL" id="NUZ06499.1"/>
    </source>
</evidence>
<proteinExistence type="inferred from homology"/>
<comment type="catalytic activity">
    <reaction evidence="9">
        <text>N-terminal S-1,2-diacyl-sn-glyceryl-L-cysteinyl-[lipoprotein] + a glycerophospholipid = N-acyl-S-1,2-diacyl-sn-glyceryl-L-cysteinyl-[lipoprotein] + a 2-acyl-sn-glycero-3-phospholipid + H(+)</text>
        <dbReference type="Rhea" id="RHEA:48228"/>
        <dbReference type="Rhea" id="RHEA-COMP:14681"/>
        <dbReference type="Rhea" id="RHEA-COMP:14684"/>
        <dbReference type="ChEBI" id="CHEBI:15378"/>
        <dbReference type="ChEBI" id="CHEBI:136912"/>
        <dbReference type="ChEBI" id="CHEBI:140656"/>
        <dbReference type="ChEBI" id="CHEBI:140657"/>
        <dbReference type="ChEBI" id="CHEBI:140660"/>
        <dbReference type="EC" id="2.3.1.269"/>
    </reaction>
</comment>
<keyword evidence="7 9" id="KW-0472">Membrane</keyword>
<dbReference type="InterPro" id="IPR003010">
    <property type="entry name" value="C-N_Hydrolase"/>
</dbReference>
<comment type="similarity">
    <text evidence="2 9">Belongs to the CN hydrolase family. Apolipoprotein N-acyltransferase subfamily.</text>
</comment>
<gene>
    <name evidence="9 11" type="primary">lnt</name>
    <name evidence="11" type="ORF">HQN59_12075</name>
</gene>
<dbReference type="SUPFAM" id="SSF56317">
    <property type="entry name" value="Carbon-nitrogen hydrolase"/>
    <property type="match status" value="1"/>
</dbReference>
<dbReference type="GO" id="GO:0042158">
    <property type="term" value="P:lipoprotein biosynthetic process"/>
    <property type="evidence" value="ECO:0007669"/>
    <property type="project" value="UniProtKB-UniRule"/>
</dbReference>
<dbReference type="Pfam" id="PF20154">
    <property type="entry name" value="LNT_N"/>
    <property type="match status" value="1"/>
</dbReference>
<feature type="transmembrane region" description="Helical" evidence="9">
    <location>
        <begin position="54"/>
        <end position="74"/>
    </location>
</feature>
<comment type="pathway">
    <text evidence="9">Protein modification; lipoprotein biosynthesis (N-acyl transfer).</text>
</comment>
<dbReference type="EMBL" id="JABWMJ010000005">
    <property type="protein sequence ID" value="NUZ06499.1"/>
    <property type="molecule type" value="Genomic_DNA"/>
</dbReference>
<keyword evidence="5 9" id="KW-0812">Transmembrane</keyword>
<keyword evidence="4 9" id="KW-0808">Transferase</keyword>
<protein>
    <recommendedName>
        <fullName evidence="9">Apolipoprotein N-acyltransferase</fullName>
        <shortName evidence="9">ALP N-acyltransferase</shortName>
        <ecNumber evidence="9">2.3.1.269</ecNumber>
    </recommendedName>
</protein>
<dbReference type="InterPro" id="IPR036526">
    <property type="entry name" value="C-N_Hydrolase_sf"/>
</dbReference>
<dbReference type="GO" id="GO:0005886">
    <property type="term" value="C:plasma membrane"/>
    <property type="evidence" value="ECO:0007669"/>
    <property type="project" value="UniProtKB-SubCell"/>
</dbReference>
<evidence type="ECO:0000313" key="12">
    <source>
        <dbReference type="Proteomes" id="UP000529637"/>
    </source>
</evidence>
<dbReference type="GO" id="GO:0016410">
    <property type="term" value="F:N-acyltransferase activity"/>
    <property type="evidence" value="ECO:0007669"/>
    <property type="project" value="UniProtKB-UniRule"/>
</dbReference>
<evidence type="ECO:0000256" key="8">
    <source>
        <dbReference type="ARBA" id="ARBA00023315"/>
    </source>
</evidence>
<dbReference type="PROSITE" id="PS50263">
    <property type="entry name" value="CN_HYDROLASE"/>
    <property type="match status" value="1"/>
</dbReference>
<evidence type="ECO:0000256" key="4">
    <source>
        <dbReference type="ARBA" id="ARBA00022679"/>
    </source>
</evidence>
<dbReference type="Proteomes" id="UP000529637">
    <property type="component" value="Unassembled WGS sequence"/>
</dbReference>
<comment type="function">
    <text evidence="9">Catalyzes the phospholipid dependent N-acylation of the N-terminal cysteine of apolipoprotein, the last step in lipoprotein maturation.</text>
</comment>